<dbReference type="Pfam" id="PF00389">
    <property type="entry name" value="2-Hacid_dh"/>
    <property type="match status" value="1"/>
</dbReference>
<dbReference type="AlphaFoldDB" id="A0A0W0X452"/>
<dbReference type="Proteomes" id="UP000054725">
    <property type="component" value="Unassembled WGS sequence"/>
</dbReference>
<evidence type="ECO:0000256" key="4">
    <source>
        <dbReference type="ARBA" id="ARBA00023096"/>
    </source>
</evidence>
<dbReference type="CDD" id="cd12158">
    <property type="entry name" value="ErythrP_dh"/>
    <property type="match status" value="1"/>
</dbReference>
<dbReference type="InterPro" id="IPR006140">
    <property type="entry name" value="D-isomer_DH_NAD-bd"/>
</dbReference>
<name>A0A0W0X452_9GAMM</name>
<dbReference type="GO" id="GO:0016618">
    <property type="term" value="F:hydroxypyruvate reductase [NAD(P)H] activity"/>
    <property type="evidence" value="ECO:0007669"/>
    <property type="project" value="TreeGrafter"/>
</dbReference>
<evidence type="ECO:0000313" key="9">
    <source>
        <dbReference type="Proteomes" id="UP000054725"/>
    </source>
</evidence>
<dbReference type="GO" id="GO:0005829">
    <property type="term" value="C:cytosol"/>
    <property type="evidence" value="ECO:0007669"/>
    <property type="project" value="TreeGrafter"/>
</dbReference>
<feature type="domain" description="D-isomer specific 2-hydroxyacid dehydrogenase catalytic" evidence="6">
    <location>
        <begin position="26"/>
        <end position="273"/>
    </location>
</feature>
<dbReference type="GO" id="GO:0030267">
    <property type="term" value="F:glyoxylate reductase (NADPH) activity"/>
    <property type="evidence" value="ECO:0007669"/>
    <property type="project" value="TreeGrafter"/>
</dbReference>
<dbReference type="Gene3D" id="3.40.50.720">
    <property type="entry name" value="NAD(P)-binding Rossmann-like Domain"/>
    <property type="match status" value="2"/>
</dbReference>
<feature type="domain" description="D-isomer specific 2-hydroxyacid dehydrogenase NAD-binding" evidence="7">
    <location>
        <begin position="109"/>
        <end position="246"/>
    </location>
</feature>
<organism evidence="8 9">
    <name type="scientific">Legionella nautarum</name>
    <dbReference type="NCBI Taxonomy" id="45070"/>
    <lineage>
        <taxon>Bacteria</taxon>
        <taxon>Pseudomonadati</taxon>
        <taxon>Pseudomonadota</taxon>
        <taxon>Gammaproteobacteria</taxon>
        <taxon>Legionellales</taxon>
        <taxon>Legionellaceae</taxon>
        <taxon>Legionella</taxon>
    </lineage>
</organism>
<sequence length="347" mass="38774">MKILADASLPGLQQAFPEPFELSFYNNANELPELLKNQQVLICRATLKVDKNLLKGHALRYVATASSGIDHIDLLYLKNNSIQLIDAKGSNAVAVADYVIATLAYLQQYKNFSGSKAAVLGVGEVGSKVVRRLTAAGMEVLCYDPFKAEFKNRTLQDLVDCDLISIHANLHDEQPYPSRHLFNESLLEQLKPNTVIINAARGGIVDEKALLQQKTPLIYCTDVFSNEPKISSKIIELATLCTPHIAGHSIEAKYRAIEMISEKLHAYMQLEAPPFNFYPQAPSLAYSDKSWQDLALKLYNPLHETLQLKTAANLESTFINLRKAHQNRHDFCCYNLPISKLSKLLGF</sequence>
<keyword evidence="4" id="KW-0664">Pyridoxine biosynthesis</keyword>
<dbReference type="EMBL" id="LNYO01000001">
    <property type="protein sequence ID" value="KTD39341.1"/>
    <property type="molecule type" value="Genomic_DNA"/>
</dbReference>
<dbReference type="OrthoDB" id="9770208at2"/>
<evidence type="ECO:0000256" key="2">
    <source>
        <dbReference type="ARBA" id="ARBA00023002"/>
    </source>
</evidence>
<dbReference type="InterPro" id="IPR036291">
    <property type="entry name" value="NAD(P)-bd_dom_sf"/>
</dbReference>
<keyword evidence="1" id="KW-0963">Cytoplasm</keyword>
<dbReference type="InterPro" id="IPR050223">
    <property type="entry name" value="D-isomer_2-hydroxyacid_DH"/>
</dbReference>
<reference evidence="8 9" key="1">
    <citation type="submission" date="2015-11" db="EMBL/GenBank/DDBJ databases">
        <title>Genomic analysis of 38 Legionella species identifies large and diverse effector repertoires.</title>
        <authorList>
            <person name="Burstein D."/>
            <person name="Amaro F."/>
            <person name="Zusman T."/>
            <person name="Lifshitz Z."/>
            <person name="Cohen O."/>
            <person name="Gilbert J.A."/>
            <person name="Pupko T."/>
            <person name="Shuman H.A."/>
            <person name="Segal G."/>
        </authorList>
    </citation>
    <scope>NUCLEOTIDE SEQUENCE [LARGE SCALE GENOMIC DNA]</scope>
    <source>
        <strain evidence="8 9">ATCC 49506</strain>
    </source>
</reference>
<evidence type="ECO:0000256" key="3">
    <source>
        <dbReference type="ARBA" id="ARBA00023027"/>
    </source>
</evidence>
<dbReference type="GO" id="GO:0004617">
    <property type="term" value="F:phosphoglycerate dehydrogenase activity"/>
    <property type="evidence" value="ECO:0007669"/>
    <property type="project" value="UniProtKB-EC"/>
</dbReference>
<dbReference type="GO" id="GO:0008615">
    <property type="term" value="P:pyridoxine biosynthetic process"/>
    <property type="evidence" value="ECO:0007669"/>
    <property type="project" value="UniProtKB-KW"/>
</dbReference>
<dbReference type="PANTHER" id="PTHR10996">
    <property type="entry name" value="2-HYDROXYACID DEHYDROGENASE-RELATED"/>
    <property type="match status" value="1"/>
</dbReference>
<dbReference type="InterPro" id="IPR006139">
    <property type="entry name" value="D-isomer_2_OHA_DH_cat_dom"/>
</dbReference>
<dbReference type="PATRIC" id="fig|45070.6.peg.110"/>
<dbReference type="GO" id="GO:0051287">
    <property type="term" value="F:NAD binding"/>
    <property type="evidence" value="ECO:0007669"/>
    <property type="project" value="InterPro"/>
</dbReference>
<evidence type="ECO:0000256" key="1">
    <source>
        <dbReference type="ARBA" id="ARBA00022490"/>
    </source>
</evidence>
<dbReference type="PROSITE" id="PS00671">
    <property type="entry name" value="D_2_HYDROXYACID_DH_3"/>
    <property type="match status" value="1"/>
</dbReference>
<evidence type="ECO:0000259" key="7">
    <source>
        <dbReference type="Pfam" id="PF02826"/>
    </source>
</evidence>
<dbReference type="STRING" id="45070.Lnau_0108"/>
<gene>
    <name evidence="8" type="primary">pdxB</name>
    <name evidence="8" type="ORF">Lnau_0108</name>
</gene>
<dbReference type="RefSeq" id="WP_058503197.1">
    <property type="nucleotide sequence ID" value="NZ_CAAAIF010000002.1"/>
</dbReference>
<keyword evidence="2 5" id="KW-0560">Oxidoreductase</keyword>
<evidence type="ECO:0000313" key="8">
    <source>
        <dbReference type="EMBL" id="KTD39341.1"/>
    </source>
</evidence>
<accession>A0A0W0X452</accession>
<dbReference type="Pfam" id="PF02826">
    <property type="entry name" value="2-Hacid_dh_C"/>
    <property type="match status" value="1"/>
</dbReference>
<keyword evidence="3" id="KW-0520">NAD</keyword>
<dbReference type="EC" id="1.1.1.95" evidence="8"/>
<proteinExistence type="inferred from homology"/>
<dbReference type="GO" id="GO:0033711">
    <property type="term" value="F:4-phosphoerythronate dehydrogenase activity"/>
    <property type="evidence" value="ECO:0007669"/>
    <property type="project" value="InterPro"/>
</dbReference>
<comment type="caution">
    <text evidence="8">The sequence shown here is derived from an EMBL/GenBank/DDBJ whole genome shotgun (WGS) entry which is preliminary data.</text>
</comment>
<dbReference type="SUPFAM" id="SSF52283">
    <property type="entry name" value="Formate/glycerate dehydrogenase catalytic domain-like"/>
    <property type="match status" value="1"/>
</dbReference>
<dbReference type="InterPro" id="IPR029753">
    <property type="entry name" value="D-isomer_DH_CS"/>
</dbReference>
<dbReference type="PANTHER" id="PTHR10996:SF178">
    <property type="entry name" value="2-HYDROXYACID DEHYDROGENASE YGL185C-RELATED"/>
    <property type="match status" value="1"/>
</dbReference>
<dbReference type="SUPFAM" id="SSF51735">
    <property type="entry name" value="NAD(P)-binding Rossmann-fold domains"/>
    <property type="match status" value="1"/>
</dbReference>
<keyword evidence="9" id="KW-1185">Reference proteome</keyword>
<evidence type="ECO:0000256" key="5">
    <source>
        <dbReference type="RuleBase" id="RU003719"/>
    </source>
</evidence>
<dbReference type="InterPro" id="IPR020921">
    <property type="entry name" value="Erythronate-4-P_DHase"/>
</dbReference>
<comment type="similarity">
    <text evidence="5">Belongs to the D-isomer specific 2-hydroxyacid dehydrogenase family.</text>
</comment>
<evidence type="ECO:0000259" key="6">
    <source>
        <dbReference type="Pfam" id="PF00389"/>
    </source>
</evidence>
<protein>
    <submittedName>
        <fullName evidence="8">Erythronate-4-phosphate dehydrogenase</fullName>
        <ecNumber evidence="8">1.1.1.95</ecNumber>
    </submittedName>
</protein>